<dbReference type="EMBL" id="NIDE01000004">
    <property type="protein sequence ID" value="OWK43592.1"/>
    <property type="molecule type" value="Genomic_DNA"/>
</dbReference>
<dbReference type="GO" id="GO:0016788">
    <property type="term" value="F:hydrolase activity, acting on ester bonds"/>
    <property type="evidence" value="ECO:0007669"/>
    <property type="project" value="UniProtKB-ARBA"/>
</dbReference>
<dbReference type="SUPFAM" id="SSF52266">
    <property type="entry name" value="SGNH hydrolase"/>
    <property type="match status" value="1"/>
</dbReference>
<accession>A0A225DQC8</accession>
<keyword evidence="2" id="KW-1185">Reference proteome</keyword>
<proteinExistence type="predicted"/>
<organism evidence="1 2">
    <name type="scientific">Fimbriiglobus ruber</name>
    <dbReference type="NCBI Taxonomy" id="1908690"/>
    <lineage>
        <taxon>Bacteria</taxon>
        <taxon>Pseudomonadati</taxon>
        <taxon>Planctomycetota</taxon>
        <taxon>Planctomycetia</taxon>
        <taxon>Gemmatales</taxon>
        <taxon>Gemmataceae</taxon>
        <taxon>Fimbriiglobus</taxon>
    </lineage>
</organism>
<dbReference type="AlphaFoldDB" id="A0A225DQC8"/>
<evidence type="ECO:0000313" key="2">
    <source>
        <dbReference type="Proteomes" id="UP000214646"/>
    </source>
</evidence>
<evidence type="ECO:0008006" key="3">
    <source>
        <dbReference type="Google" id="ProtNLM"/>
    </source>
</evidence>
<reference evidence="2" key="1">
    <citation type="submission" date="2017-06" db="EMBL/GenBank/DDBJ databases">
        <title>Genome analysis of Fimbriiglobus ruber SP5, the first member of the order Planctomycetales with confirmed chitinolytic capability.</title>
        <authorList>
            <person name="Ravin N.V."/>
            <person name="Rakitin A.L."/>
            <person name="Ivanova A.A."/>
            <person name="Beletsky A.V."/>
            <person name="Kulichevskaya I.S."/>
            <person name="Mardanov A.V."/>
            <person name="Dedysh S.N."/>
        </authorList>
    </citation>
    <scope>NUCLEOTIDE SEQUENCE [LARGE SCALE GENOMIC DNA]</scope>
    <source>
        <strain evidence="2">SP5</strain>
    </source>
</reference>
<protein>
    <recommendedName>
        <fullName evidence="3">SGNH hydrolase-type esterase domain-containing protein</fullName>
    </recommendedName>
</protein>
<dbReference type="Gene3D" id="3.40.50.1110">
    <property type="entry name" value="SGNH hydrolase"/>
    <property type="match status" value="1"/>
</dbReference>
<dbReference type="InterPro" id="IPR036514">
    <property type="entry name" value="SGNH_hydro_sf"/>
</dbReference>
<dbReference type="Proteomes" id="UP000214646">
    <property type="component" value="Unassembled WGS sequence"/>
</dbReference>
<comment type="caution">
    <text evidence="1">The sequence shown here is derived from an EMBL/GenBank/DDBJ whole genome shotgun (WGS) entry which is preliminary data.</text>
</comment>
<gene>
    <name evidence="1" type="ORF">FRUB_03191</name>
</gene>
<sequence length="141" mass="15732">MKKVHAKFTGTPGTFALFGDSITTSLAFWAPWPYAPKTLDAETAKSLEVVRGHMKEDCWRKWRGPEFGSEGGKTIAWADENVDRWLKALNPEAVVLMFGTNDLTQVDAKNYETKLRAVIGRCLKNGRRGATHDHPAAEWVG</sequence>
<name>A0A225DQC8_9BACT</name>
<evidence type="ECO:0000313" key="1">
    <source>
        <dbReference type="EMBL" id="OWK43592.1"/>
    </source>
</evidence>